<gene>
    <name evidence="11" type="ORF">EKE94_07340</name>
</gene>
<protein>
    <submittedName>
        <fullName evidence="11">Formate dehydrogenase</fullName>
    </submittedName>
</protein>
<feature type="region of interest" description="Disordered" evidence="9">
    <location>
        <begin position="919"/>
        <end position="1044"/>
    </location>
</feature>
<keyword evidence="8" id="KW-0411">Iron-sulfur</keyword>
<dbReference type="GO" id="GO:0051539">
    <property type="term" value="F:4 iron, 4 sulfur cluster binding"/>
    <property type="evidence" value="ECO:0007669"/>
    <property type="project" value="UniProtKB-KW"/>
</dbReference>
<feature type="compositionally biased region" description="Low complexity" evidence="9">
    <location>
        <begin position="961"/>
        <end position="981"/>
    </location>
</feature>
<comment type="subcellular location">
    <subcellularLocation>
        <location evidence="2">Cell envelope</location>
    </subcellularLocation>
</comment>
<sequence length="1044" mass="113399">MSLPDPELDLSPAPSDEVRQTTCYMCACRCGINVHLKDGEVAYIEGNRDHPVNRGVLCAKGAAGIMQHTSPARLRAPLRRVGPRGAAEFEEISWEEAFETALSWLRPLRDAAPDKLAFFTGRDQSQSFTSLWAQGFGTPNYAAHGGFCSVNMAAAGIYTMGGAFWEFGSPDWEKTQLFLLFGVAEDHDSNPIKMGMSRLKARGVKTIAVNPIRTGYNAVADEWVGVTPGTDGLLVLSLVHCLLEAGKIDLDYLARWTNAPVLIDGDPKSATHGLALRDDEGRQLVIDRRTGKPAPYDAPGVRPDLSGKIRRAGVTHRAAFQLIAERYLSSDYAPETVAPELGIDAGRIRRIAAEIAAAAFDRAVTIDQPWTDFRGERHETMTGRPVAMHAMRGISAHSNGFQTARAIHLLQILIGSVETPGGMRFKPPYPKPATAHPKPHAGCRPGQPLDGPHLGFVQGPEDLLIDGAGRARRIDKAFTWDAPLSAHGLMHMVIANAHAGDPYRIDTLMLYMANMAWNSSMNTGATMEMLTDTDEDGAYRIPHIIVADSYSSEMVAFADLVFPDTTYLERHDCISLLDRPISEPDAAADAIRWPVVEPERAGHAGVRGFQSVLIELANRLELPGFVEDGSAKYENYADYIANHERRPGVGPLAGWRVGERGQTPGRGAPNAAQIDSYIKNGGFFQAHVPEEARYFKPWNAAYQDWAVSMGFYDTPQPYLFQLWCEPLRRFQMAAEGRAAPPPPERLREEVKLVFDPLPIWYPPLSDGLADPVEYPLHALTQRPMAMYHSWGSQNAWLRQIHGVNPLFVPTKVWQAHGFAEGDWARLSSATGEIVVPVAHMAALNENTVWTWNAIGKRKGAWALKDGAPEAKKGFLLNHLIPELLPERGDGYRWSNSDPITGQAAWFDLRVRIEKVKNPGEAFPVTPPQASPVGRGPGVLRRATAAKRKSEAGAGPDGAVGTGPSPGTSAGTSAGTSTEPATDAPQAEGGGIAGMLRRVGAAWRGAGRPRATPAQDAAAPAPRAPEAPIPRGPDAQTATEEDRET</sequence>
<dbReference type="GO" id="GO:0030313">
    <property type="term" value="C:cell envelope"/>
    <property type="evidence" value="ECO:0007669"/>
    <property type="project" value="UniProtKB-SubCell"/>
</dbReference>
<keyword evidence="5" id="KW-0479">Metal-binding</keyword>
<evidence type="ECO:0000256" key="1">
    <source>
        <dbReference type="ARBA" id="ARBA00001966"/>
    </source>
</evidence>
<dbReference type="InterPro" id="IPR009010">
    <property type="entry name" value="Asp_de-COase-like_dom_sf"/>
</dbReference>
<dbReference type="Pfam" id="PF04879">
    <property type="entry name" value="Molybdop_Fe4S4"/>
    <property type="match status" value="1"/>
</dbReference>
<dbReference type="SMART" id="SM00926">
    <property type="entry name" value="Molybdop_Fe4S4"/>
    <property type="match status" value="1"/>
</dbReference>
<evidence type="ECO:0000259" key="10">
    <source>
        <dbReference type="PROSITE" id="PS51669"/>
    </source>
</evidence>
<dbReference type="InterPro" id="IPR006656">
    <property type="entry name" value="Mopterin_OxRdtase"/>
</dbReference>
<proteinExistence type="inferred from homology"/>
<dbReference type="PANTHER" id="PTHR43598">
    <property type="entry name" value="TUNGSTEN-CONTAINING FORMYLMETHANOFURAN DEHYDROGENASE 2 SUBUNIT B"/>
    <property type="match status" value="1"/>
</dbReference>
<dbReference type="CDD" id="cd02783">
    <property type="entry name" value="MopB_CT_2"/>
    <property type="match status" value="1"/>
</dbReference>
<comment type="caution">
    <text evidence="11">The sequence shown here is derived from an EMBL/GenBank/DDBJ whole genome shotgun (WGS) entry which is preliminary data.</text>
</comment>
<dbReference type="GO" id="GO:0016491">
    <property type="term" value="F:oxidoreductase activity"/>
    <property type="evidence" value="ECO:0007669"/>
    <property type="project" value="UniProtKB-KW"/>
</dbReference>
<evidence type="ECO:0000313" key="12">
    <source>
        <dbReference type="Proteomes" id="UP000285908"/>
    </source>
</evidence>
<dbReference type="AlphaFoldDB" id="A0A438AJ54"/>
<feature type="compositionally biased region" description="Low complexity" evidence="9">
    <location>
        <begin position="996"/>
        <end position="1020"/>
    </location>
</feature>
<dbReference type="SUPFAM" id="SSF50692">
    <property type="entry name" value="ADC-like"/>
    <property type="match status" value="1"/>
</dbReference>
<evidence type="ECO:0000256" key="9">
    <source>
        <dbReference type="SAM" id="MobiDB-lite"/>
    </source>
</evidence>
<evidence type="ECO:0000256" key="4">
    <source>
        <dbReference type="ARBA" id="ARBA00022485"/>
    </source>
</evidence>
<dbReference type="Gene3D" id="3.40.50.740">
    <property type="match status" value="1"/>
</dbReference>
<accession>A0A438AJ54</accession>
<reference evidence="11 12" key="1">
    <citation type="submission" date="2018-11" db="EMBL/GenBank/DDBJ databases">
        <title>Mesobaculum littorinae gen. nov., sp. nov., isolated from Littorina scabra that represents a novel genus of the order Rhodobacteraceae.</title>
        <authorList>
            <person name="Li F."/>
        </authorList>
    </citation>
    <scope>NUCLEOTIDE SEQUENCE [LARGE SCALE GENOMIC DNA]</scope>
    <source>
        <strain evidence="11 12">M0103</strain>
    </source>
</reference>
<dbReference type="RefSeq" id="WP_127905939.1">
    <property type="nucleotide sequence ID" value="NZ_RQXX01000002.1"/>
</dbReference>
<keyword evidence="7" id="KW-0408">Iron</keyword>
<dbReference type="Proteomes" id="UP000285908">
    <property type="component" value="Unassembled WGS sequence"/>
</dbReference>
<dbReference type="SUPFAM" id="SSF53706">
    <property type="entry name" value="Formate dehydrogenase/DMSO reductase, domains 1-3"/>
    <property type="match status" value="1"/>
</dbReference>
<dbReference type="Gene3D" id="2.40.40.20">
    <property type="match status" value="1"/>
</dbReference>
<dbReference type="OrthoDB" id="9810782at2"/>
<keyword evidence="6" id="KW-0560">Oxidoreductase</keyword>
<evidence type="ECO:0000256" key="6">
    <source>
        <dbReference type="ARBA" id="ARBA00023002"/>
    </source>
</evidence>
<evidence type="ECO:0000256" key="3">
    <source>
        <dbReference type="ARBA" id="ARBA00010312"/>
    </source>
</evidence>
<dbReference type="InterPro" id="IPR006963">
    <property type="entry name" value="Mopterin_OxRdtase_4Fe-4S_dom"/>
</dbReference>
<evidence type="ECO:0000256" key="7">
    <source>
        <dbReference type="ARBA" id="ARBA00023004"/>
    </source>
</evidence>
<feature type="domain" description="4Fe-4S Mo/W bis-MGD-type" evidence="10">
    <location>
        <begin position="16"/>
        <end position="72"/>
    </location>
</feature>
<keyword evidence="4" id="KW-0004">4Fe-4S</keyword>
<dbReference type="GO" id="GO:0046872">
    <property type="term" value="F:metal ion binding"/>
    <property type="evidence" value="ECO:0007669"/>
    <property type="project" value="UniProtKB-KW"/>
</dbReference>
<dbReference type="EMBL" id="RQXX01000002">
    <property type="protein sequence ID" value="RVV98708.1"/>
    <property type="molecule type" value="Genomic_DNA"/>
</dbReference>
<organism evidence="11 12">
    <name type="scientific">Mesobaculum littorinae</name>
    <dbReference type="NCBI Taxonomy" id="2486419"/>
    <lineage>
        <taxon>Bacteria</taxon>
        <taxon>Pseudomonadati</taxon>
        <taxon>Pseudomonadota</taxon>
        <taxon>Alphaproteobacteria</taxon>
        <taxon>Rhodobacterales</taxon>
        <taxon>Roseobacteraceae</taxon>
        <taxon>Mesobaculum</taxon>
    </lineage>
</organism>
<evidence type="ECO:0000256" key="2">
    <source>
        <dbReference type="ARBA" id="ARBA00004196"/>
    </source>
</evidence>
<dbReference type="Gene3D" id="3.40.228.10">
    <property type="entry name" value="Dimethylsulfoxide Reductase, domain 2"/>
    <property type="match status" value="1"/>
</dbReference>
<name>A0A438AJ54_9RHOB</name>
<evidence type="ECO:0000256" key="5">
    <source>
        <dbReference type="ARBA" id="ARBA00022723"/>
    </source>
</evidence>
<dbReference type="Pfam" id="PF00384">
    <property type="entry name" value="Molybdopterin"/>
    <property type="match status" value="1"/>
</dbReference>
<evidence type="ECO:0000313" key="11">
    <source>
        <dbReference type="EMBL" id="RVV98708.1"/>
    </source>
</evidence>
<keyword evidence="12" id="KW-1185">Reference proteome</keyword>
<dbReference type="PANTHER" id="PTHR43598:SF5">
    <property type="entry name" value="DMSO REDUCTASE CHAIN A"/>
    <property type="match status" value="1"/>
</dbReference>
<feature type="compositionally biased region" description="Pro residues" evidence="9">
    <location>
        <begin position="1021"/>
        <end position="1030"/>
    </location>
</feature>
<comment type="similarity">
    <text evidence="3">Belongs to the prokaryotic molybdopterin-containing oxidoreductase family.</text>
</comment>
<dbReference type="Gene3D" id="3.30.200.210">
    <property type="match status" value="1"/>
</dbReference>
<comment type="cofactor">
    <cofactor evidence="1">
        <name>[4Fe-4S] cluster</name>
        <dbReference type="ChEBI" id="CHEBI:49883"/>
    </cofactor>
</comment>
<dbReference type="PROSITE" id="PS51669">
    <property type="entry name" value="4FE4S_MOW_BIS_MGD"/>
    <property type="match status" value="1"/>
</dbReference>
<evidence type="ECO:0000256" key="8">
    <source>
        <dbReference type="ARBA" id="ARBA00023014"/>
    </source>
</evidence>